<evidence type="ECO:0000259" key="1">
    <source>
        <dbReference type="Pfam" id="PF05685"/>
    </source>
</evidence>
<dbReference type="InterPro" id="IPR012296">
    <property type="entry name" value="Nuclease_put_TT1808"/>
</dbReference>
<sequence length="191" mass="21402">MVRPVLKPLSVEEYLETEVQSPVKREYVGGQVYAMAGASQRHSLITLNIAVALRRMAEGRPCRVHMAEMKLFIGGPKISDSEKALYYPDVLAVCGRPVPHDYYESEPCILVEVLSPSTRSVDLREKVLAYQSIPSLQTYLIVDTETMAVRHLWRNAEGRWQQQDLTGSADIPLPCLEGTLTFADIYQGAFS</sequence>
<dbReference type="SUPFAM" id="SSF52980">
    <property type="entry name" value="Restriction endonuclease-like"/>
    <property type="match status" value="1"/>
</dbReference>
<keyword evidence="2" id="KW-0378">Hydrolase</keyword>
<keyword evidence="3" id="KW-1185">Reference proteome</keyword>
<gene>
    <name evidence="2" type="ORF">Mrose_03261</name>
</gene>
<dbReference type="PANTHER" id="PTHR36558">
    <property type="entry name" value="GLR1098 PROTEIN"/>
    <property type="match status" value="1"/>
</dbReference>
<dbReference type="CDD" id="cd06260">
    <property type="entry name" value="DUF820-like"/>
    <property type="match status" value="1"/>
</dbReference>
<reference evidence="2 3" key="1">
    <citation type="submission" date="2018-08" db="EMBL/GenBank/DDBJ databases">
        <title>Meiothermus roseus NBRC 110900 genome sequencing project.</title>
        <authorList>
            <person name="Da Costa M.S."/>
            <person name="Albuquerque L."/>
            <person name="Raposo P."/>
            <person name="Froufe H.J.C."/>
            <person name="Barroso C.S."/>
            <person name="Egas C."/>
        </authorList>
    </citation>
    <scope>NUCLEOTIDE SEQUENCE [LARGE SCALE GENOMIC DNA]</scope>
    <source>
        <strain evidence="2 3">NBRC 110900</strain>
    </source>
</reference>
<comment type="caution">
    <text evidence="2">The sequence shown here is derived from an EMBL/GenBank/DDBJ whole genome shotgun (WGS) entry which is preliminary data.</text>
</comment>
<dbReference type="Pfam" id="PF05685">
    <property type="entry name" value="Uma2"/>
    <property type="match status" value="1"/>
</dbReference>
<keyword evidence="2" id="KW-0540">Nuclease</keyword>
<dbReference type="InterPro" id="IPR008538">
    <property type="entry name" value="Uma2"/>
</dbReference>
<dbReference type="GO" id="GO:0004519">
    <property type="term" value="F:endonuclease activity"/>
    <property type="evidence" value="ECO:0007669"/>
    <property type="project" value="UniProtKB-KW"/>
</dbReference>
<proteinExistence type="predicted"/>
<dbReference type="Gene3D" id="3.90.1570.10">
    <property type="entry name" value="tt1808, chain A"/>
    <property type="match status" value="1"/>
</dbReference>
<dbReference type="PANTHER" id="PTHR36558:SF1">
    <property type="entry name" value="RESTRICTION ENDONUCLEASE DOMAIN-CONTAINING PROTEIN-RELATED"/>
    <property type="match status" value="1"/>
</dbReference>
<dbReference type="RefSeq" id="WP_119280117.1">
    <property type="nucleotide sequence ID" value="NZ_QWLA01000093.1"/>
</dbReference>
<name>A0A399EDU0_9DEIN</name>
<dbReference type="OrthoDB" id="9799703at2"/>
<feature type="domain" description="Putative restriction endonuclease" evidence="1">
    <location>
        <begin position="11"/>
        <end position="177"/>
    </location>
</feature>
<keyword evidence="2" id="KW-0255">Endonuclease</keyword>
<dbReference type="InterPro" id="IPR011335">
    <property type="entry name" value="Restrct_endonuc-II-like"/>
</dbReference>
<organism evidence="2 3">
    <name type="scientific">Calidithermus roseus</name>
    <dbReference type="NCBI Taxonomy" id="1644118"/>
    <lineage>
        <taxon>Bacteria</taxon>
        <taxon>Thermotogati</taxon>
        <taxon>Deinococcota</taxon>
        <taxon>Deinococci</taxon>
        <taxon>Thermales</taxon>
        <taxon>Thermaceae</taxon>
        <taxon>Calidithermus</taxon>
    </lineage>
</organism>
<evidence type="ECO:0000313" key="3">
    <source>
        <dbReference type="Proteomes" id="UP000265341"/>
    </source>
</evidence>
<protein>
    <submittedName>
        <fullName evidence="2">Putative restriction endonuclease</fullName>
    </submittedName>
</protein>
<evidence type="ECO:0000313" key="2">
    <source>
        <dbReference type="EMBL" id="RIH82804.1"/>
    </source>
</evidence>
<dbReference type="EMBL" id="QWLA01000093">
    <property type="protein sequence ID" value="RIH82804.1"/>
    <property type="molecule type" value="Genomic_DNA"/>
</dbReference>
<dbReference type="Proteomes" id="UP000265341">
    <property type="component" value="Unassembled WGS sequence"/>
</dbReference>
<dbReference type="AlphaFoldDB" id="A0A399EDU0"/>
<accession>A0A399EDU0</accession>